<comment type="caution">
    <text evidence="1">The sequence shown here is derived from an EMBL/GenBank/DDBJ whole genome shotgun (WGS) entry which is preliminary data.</text>
</comment>
<accession>A0ACC2T3V6</accession>
<evidence type="ECO:0000313" key="2">
    <source>
        <dbReference type="Proteomes" id="UP001165960"/>
    </source>
</evidence>
<gene>
    <name evidence="1" type="ORF">DSO57_1020560</name>
</gene>
<dbReference type="Proteomes" id="UP001165960">
    <property type="component" value="Unassembled WGS sequence"/>
</dbReference>
<name>A0ACC2T3V6_9FUNG</name>
<organism evidence="1 2">
    <name type="scientific">Entomophthora muscae</name>
    <dbReference type="NCBI Taxonomy" id="34485"/>
    <lineage>
        <taxon>Eukaryota</taxon>
        <taxon>Fungi</taxon>
        <taxon>Fungi incertae sedis</taxon>
        <taxon>Zoopagomycota</taxon>
        <taxon>Entomophthoromycotina</taxon>
        <taxon>Entomophthoromycetes</taxon>
        <taxon>Entomophthorales</taxon>
        <taxon>Entomophthoraceae</taxon>
        <taxon>Entomophthora</taxon>
    </lineage>
</organism>
<sequence length="64" mass="7062">MNFKHLAFFVSLASAASLPGQGNPQRVTPEPSPTPSWLEKLLDFFNVMSADASSQQNLVYIDHI</sequence>
<keyword evidence="2" id="KW-1185">Reference proteome</keyword>
<proteinExistence type="predicted"/>
<evidence type="ECO:0000313" key="1">
    <source>
        <dbReference type="EMBL" id="KAJ9069237.1"/>
    </source>
</evidence>
<reference evidence="1" key="1">
    <citation type="submission" date="2022-04" db="EMBL/GenBank/DDBJ databases">
        <title>Genome of the entomopathogenic fungus Entomophthora muscae.</title>
        <authorList>
            <person name="Elya C."/>
            <person name="Lovett B.R."/>
            <person name="Lee E."/>
            <person name="Macias A.M."/>
            <person name="Hajek A.E."/>
            <person name="De Bivort B.L."/>
            <person name="Kasson M.T."/>
            <person name="De Fine Licht H.H."/>
            <person name="Stajich J.E."/>
        </authorList>
    </citation>
    <scope>NUCLEOTIDE SEQUENCE</scope>
    <source>
        <strain evidence="1">Berkeley</strain>
    </source>
</reference>
<protein>
    <submittedName>
        <fullName evidence="1">Uncharacterized protein</fullName>
    </submittedName>
</protein>
<dbReference type="EMBL" id="QTSX02003647">
    <property type="protein sequence ID" value="KAJ9069237.1"/>
    <property type="molecule type" value="Genomic_DNA"/>
</dbReference>